<dbReference type="EMBL" id="NVSR01000114">
    <property type="protein sequence ID" value="PCI25303.1"/>
    <property type="molecule type" value="Genomic_DNA"/>
</dbReference>
<organism evidence="2 3">
    <name type="scientific">SAR324 cluster bacterium</name>
    <dbReference type="NCBI Taxonomy" id="2024889"/>
    <lineage>
        <taxon>Bacteria</taxon>
        <taxon>Deltaproteobacteria</taxon>
        <taxon>SAR324 cluster</taxon>
    </lineage>
</organism>
<evidence type="ECO:0000313" key="2">
    <source>
        <dbReference type="EMBL" id="PCI25303.1"/>
    </source>
</evidence>
<accession>A0A2A4SVE7</accession>
<evidence type="ECO:0000259" key="1">
    <source>
        <dbReference type="SMART" id="SM00327"/>
    </source>
</evidence>
<dbReference type="PANTHER" id="PTHR33608">
    <property type="entry name" value="BLL2464 PROTEIN"/>
    <property type="match status" value="1"/>
</dbReference>
<dbReference type="Proteomes" id="UP000218113">
    <property type="component" value="Unassembled WGS sequence"/>
</dbReference>
<dbReference type="AlphaFoldDB" id="A0A2A4SVE7"/>
<sequence>MPEKALLKKVRQIQIRSRRMVNDVMAGEYQSAFKGRGMEFDMVREYHEGDEPRLIDWNVTARMGHPYVRSYVEERELTIMFVVDISASGMFGSVHQAKKEVAAELCAVLAFNAIKNNDKVGLILFSDQVELFVPAKKGRTHVLRVIRELLYFKPQHKKTSIKAALEYFRRMHKKRAVVFLVSDFLDQDFFRSMNIVNKRHDLVAVEIFDPQESELARVGLIELEDPETGVRSLVDTSSRSWRHHYRLQRLRFDETKKAEFRKMKIDHLKIRTDRPFEHDLTNFFKKRGARA</sequence>
<dbReference type="CDD" id="cd00198">
    <property type="entry name" value="vWFA"/>
    <property type="match status" value="1"/>
</dbReference>
<dbReference type="SMART" id="SM00327">
    <property type="entry name" value="VWA"/>
    <property type="match status" value="1"/>
</dbReference>
<gene>
    <name evidence="2" type="ORF">COB67_10705</name>
</gene>
<comment type="caution">
    <text evidence="2">The sequence shown here is derived from an EMBL/GenBank/DDBJ whole genome shotgun (WGS) entry which is preliminary data.</text>
</comment>
<dbReference type="Gene3D" id="3.40.50.410">
    <property type="entry name" value="von Willebrand factor, type A domain"/>
    <property type="match status" value="1"/>
</dbReference>
<dbReference type="InterPro" id="IPR036465">
    <property type="entry name" value="vWFA_dom_sf"/>
</dbReference>
<dbReference type="SUPFAM" id="SSF53300">
    <property type="entry name" value="vWA-like"/>
    <property type="match status" value="1"/>
</dbReference>
<dbReference type="PANTHER" id="PTHR33608:SF6">
    <property type="entry name" value="BLL2464 PROTEIN"/>
    <property type="match status" value="1"/>
</dbReference>
<feature type="domain" description="VWFA" evidence="1">
    <location>
        <begin position="76"/>
        <end position="251"/>
    </location>
</feature>
<dbReference type="Pfam" id="PF01882">
    <property type="entry name" value="DUF58"/>
    <property type="match status" value="1"/>
</dbReference>
<dbReference type="InterPro" id="IPR002881">
    <property type="entry name" value="DUF58"/>
</dbReference>
<proteinExistence type="predicted"/>
<name>A0A2A4SVE7_9DELT</name>
<evidence type="ECO:0000313" key="3">
    <source>
        <dbReference type="Proteomes" id="UP000218113"/>
    </source>
</evidence>
<dbReference type="InterPro" id="IPR002035">
    <property type="entry name" value="VWF_A"/>
</dbReference>
<protein>
    <submittedName>
        <fullName evidence="2">DUF58 domain-containing protein</fullName>
    </submittedName>
</protein>
<reference evidence="3" key="1">
    <citation type="submission" date="2017-08" db="EMBL/GenBank/DDBJ databases">
        <title>A dynamic microbial community with high functional redundancy inhabits the cold, oxic subseafloor aquifer.</title>
        <authorList>
            <person name="Tully B.J."/>
            <person name="Wheat C.G."/>
            <person name="Glazer B.T."/>
            <person name="Huber J.A."/>
        </authorList>
    </citation>
    <scope>NUCLEOTIDE SEQUENCE [LARGE SCALE GENOMIC DNA]</scope>
</reference>